<accession>A0A5C8HN12</accession>
<feature type="compositionally biased region" description="Polar residues" evidence="1">
    <location>
        <begin position="191"/>
        <end position="210"/>
    </location>
</feature>
<gene>
    <name evidence="3" type="ORF">FVP60_09605</name>
</gene>
<evidence type="ECO:0000313" key="3">
    <source>
        <dbReference type="EMBL" id="TXK04019.1"/>
    </source>
</evidence>
<evidence type="ECO:0000259" key="2">
    <source>
        <dbReference type="Pfam" id="PF26345"/>
    </source>
</evidence>
<dbReference type="Proteomes" id="UP000321196">
    <property type="component" value="Unassembled WGS sequence"/>
</dbReference>
<dbReference type="InterPro" id="IPR058807">
    <property type="entry name" value="ScoMcrA_N"/>
</dbReference>
<reference evidence="3 4" key="1">
    <citation type="submission" date="2019-08" db="EMBL/GenBank/DDBJ databases">
        <authorList>
            <person name="Dong K."/>
        </authorList>
    </citation>
    <scope>NUCLEOTIDE SEQUENCE [LARGE SCALE GENOMIC DNA]</scope>
    <source>
        <strain evidence="3 4">M4-8</strain>
    </source>
</reference>
<proteinExistence type="predicted"/>
<dbReference type="Pfam" id="PF26345">
    <property type="entry name" value="ScoMcrA_N"/>
    <property type="match status" value="1"/>
</dbReference>
<evidence type="ECO:0000313" key="4">
    <source>
        <dbReference type="Proteomes" id="UP000321196"/>
    </source>
</evidence>
<dbReference type="RefSeq" id="WP_147826075.1">
    <property type="nucleotide sequence ID" value="NZ_BAAARG010000003.1"/>
</dbReference>
<protein>
    <recommendedName>
        <fullName evidence="2">ScoMcrA-like N-terminal head domain-containing protein</fullName>
    </recommendedName>
</protein>
<name>A0A5C8HN12_9MICO</name>
<dbReference type="EMBL" id="VRSW01000003">
    <property type="protein sequence ID" value="TXK04019.1"/>
    <property type="molecule type" value="Genomic_DNA"/>
</dbReference>
<feature type="domain" description="ScoMcrA-like N-terminal head" evidence="2">
    <location>
        <begin position="8"/>
        <end position="89"/>
    </location>
</feature>
<evidence type="ECO:0000256" key="1">
    <source>
        <dbReference type="SAM" id="MobiDB-lite"/>
    </source>
</evidence>
<dbReference type="AlphaFoldDB" id="A0A5C8HN12"/>
<dbReference type="OrthoDB" id="5145449at2"/>
<keyword evidence="4" id="KW-1185">Reference proteome</keyword>
<organism evidence="3 4">
    <name type="scientific">Microbacterium mitrae</name>
    <dbReference type="NCBI Taxonomy" id="664640"/>
    <lineage>
        <taxon>Bacteria</taxon>
        <taxon>Bacillati</taxon>
        <taxon>Actinomycetota</taxon>
        <taxon>Actinomycetes</taxon>
        <taxon>Micrococcales</taxon>
        <taxon>Microbacteriaceae</taxon>
        <taxon>Microbacterium</taxon>
    </lineage>
</organism>
<comment type="caution">
    <text evidence="3">The sequence shown here is derived from an EMBL/GenBank/DDBJ whole genome shotgun (WGS) entry which is preliminary data.</text>
</comment>
<sequence length="241" mass="26404">MVSYSSLTDHSAITQAFDEFDKLGRELFLIRYGFKEVNESFVVARSGRYDTRALFAAAYEYQTGDALSARQITGFAGAATQFTALGYVVVGANDQKDRERFTSFDAALSRVRIPVENMPAIREFLARGLYAEYYVPASGAYIGLKPRSGKPPHFVAAGYIAHREDDGRARGFDLPYKPALRRFAPSKQIRPASSTPSTRVASSKPSTPQSRAAAAAERHVAYCETCFLALPATGICPNCDD</sequence>
<feature type="region of interest" description="Disordered" evidence="1">
    <location>
        <begin position="187"/>
        <end position="211"/>
    </location>
</feature>